<dbReference type="CDD" id="cd00067">
    <property type="entry name" value="GAL4"/>
    <property type="match status" value="1"/>
</dbReference>
<feature type="compositionally biased region" description="Low complexity" evidence="6">
    <location>
        <begin position="226"/>
        <end position="237"/>
    </location>
</feature>
<feature type="compositionally biased region" description="Pro residues" evidence="6">
    <location>
        <begin position="1"/>
        <end position="10"/>
    </location>
</feature>
<dbReference type="PROSITE" id="PS00463">
    <property type="entry name" value="ZN2_CY6_FUNGAL_1"/>
    <property type="match status" value="1"/>
</dbReference>
<protein>
    <submittedName>
        <fullName evidence="8">Fungal-specific transcription factor domain-containing protein</fullName>
    </submittedName>
</protein>
<evidence type="ECO:0000256" key="3">
    <source>
        <dbReference type="ARBA" id="ARBA00023125"/>
    </source>
</evidence>
<dbReference type="Pfam" id="PF00172">
    <property type="entry name" value="Zn_clus"/>
    <property type="match status" value="1"/>
</dbReference>
<keyword evidence="2" id="KW-0805">Transcription regulation</keyword>
<feature type="compositionally biased region" description="Basic and acidic residues" evidence="6">
    <location>
        <begin position="809"/>
        <end position="820"/>
    </location>
</feature>
<dbReference type="InterPro" id="IPR036864">
    <property type="entry name" value="Zn2-C6_fun-type_DNA-bd_sf"/>
</dbReference>
<evidence type="ECO:0000256" key="1">
    <source>
        <dbReference type="ARBA" id="ARBA00022723"/>
    </source>
</evidence>
<feature type="region of interest" description="Disordered" evidence="6">
    <location>
        <begin position="793"/>
        <end position="840"/>
    </location>
</feature>
<dbReference type="CDD" id="cd12148">
    <property type="entry name" value="fungal_TF_MHR"/>
    <property type="match status" value="1"/>
</dbReference>
<evidence type="ECO:0000313" key="8">
    <source>
        <dbReference type="EMBL" id="KAH9843191.1"/>
    </source>
</evidence>
<dbReference type="Pfam" id="PF04082">
    <property type="entry name" value="Fungal_trans"/>
    <property type="match status" value="1"/>
</dbReference>
<name>A0ABQ8KWK9_9APHY</name>
<evidence type="ECO:0000256" key="5">
    <source>
        <dbReference type="ARBA" id="ARBA00023242"/>
    </source>
</evidence>
<dbReference type="GeneID" id="72003277"/>
<dbReference type="PROSITE" id="PS50048">
    <property type="entry name" value="ZN2_CY6_FUNGAL_2"/>
    <property type="match status" value="1"/>
</dbReference>
<comment type="caution">
    <text evidence="8">The sequence shown here is derived from an EMBL/GenBank/DDBJ whole genome shotgun (WGS) entry which is preliminary data.</text>
</comment>
<gene>
    <name evidence="8" type="ORF">C8Q71DRAFT_736358</name>
</gene>
<dbReference type="SMART" id="SM00906">
    <property type="entry name" value="Fungal_trans"/>
    <property type="match status" value="1"/>
</dbReference>
<dbReference type="RefSeq" id="XP_047784238.1">
    <property type="nucleotide sequence ID" value="XM_047922545.1"/>
</dbReference>
<keyword evidence="3" id="KW-0238">DNA-binding</keyword>
<feature type="domain" description="Zn(2)-C6 fungal-type" evidence="7">
    <location>
        <begin position="248"/>
        <end position="282"/>
    </location>
</feature>
<dbReference type="PANTHER" id="PTHR31668:SF26">
    <property type="entry name" value="GLUCOSE TRANSPORT TRANSCRIPTION REGULATOR RGT1-RELATED"/>
    <property type="match status" value="1"/>
</dbReference>
<evidence type="ECO:0000256" key="2">
    <source>
        <dbReference type="ARBA" id="ARBA00023015"/>
    </source>
</evidence>
<feature type="compositionally biased region" description="Basic and acidic residues" evidence="6">
    <location>
        <begin position="305"/>
        <end position="315"/>
    </location>
</feature>
<dbReference type="InterPro" id="IPR001138">
    <property type="entry name" value="Zn2Cys6_DnaBD"/>
</dbReference>
<dbReference type="Gene3D" id="4.10.240.10">
    <property type="entry name" value="Zn(2)-C6 fungal-type DNA-binding domain"/>
    <property type="match status" value="1"/>
</dbReference>
<organism evidence="8 9">
    <name type="scientific">Rhodofomes roseus</name>
    <dbReference type="NCBI Taxonomy" id="34475"/>
    <lineage>
        <taxon>Eukaryota</taxon>
        <taxon>Fungi</taxon>
        <taxon>Dikarya</taxon>
        <taxon>Basidiomycota</taxon>
        <taxon>Agaricomycotina</taxon>
        <taxon>Agaricomycetes</taxon>
        <taxon>Polyporales</taxon>
        <taxon>Rhodofomes</taxon>
    </lineage>
</organism>
<feature type="region of interest" description="Disordered" evidence="6">
    <location>
        <begin position="302"/>
        <end position="327"/>
    </location>
</feature>
<feature type="region of interest" description="Disordered" evidence="6">
    <location>
        <begin position="1"/>
        <end position="130"/>
    </location>
</feature>
<accession>A0ABQ8KWK9</accession>
<dbReference type="Proteomes" id="UP000814176">
    <property type="component" value="Unassembled WGS sequence"/>
</dbReference>
<feature type="region of interest" description="Disordered" evidence="6">
    <location>
        <begin position="976"/>
        <end position="1007"/>
    </location>
</feature>
<reference evidence="8 9" key="1">
    <citation type="journal article" date="2021" name="Environ. Microbiol.">
        <title>Gene family expansions and transcriptome signatures uncover fungal adaptations to wood decay.</title>
        <authorList>
            <person name="Hage H."/>
            <person name="Miyauchi S."/>
            <person name="Viragh M."/>
            <person name="Drula E."/>
            <person name="Min B."/>
            <person name="Chaduli D."/>
            <person name="Navarro D."/>
            <person name="Favel A."/>
            <person name="Norest M."/>
            <person name="Lesage-Meessen L."/>
            <person name="Balint B."/>
            <person name="Merenyi Z."/>
            <person name="de Eugenio L."/>
            <person name="Morin E."/>
            <person name="Martinez A.T."/>
            <person name="Baldrian P."/>
            <person name="Stursova M."/>
            <person name="Martinez M.J."/>
            <person name="Novotny C."/>
            <person name="Magnuson J.K."/>
            <person name="Spatafora J.W."/>
            <person name="Maurice S."/>
            <person name="Pangilinan J."/>
            <person name="Andreopoulos W."/>
            <person name="LaButti K."/>
            <person name="Hundley H."/>
            <person name="Na H."/>
            <person name="Kuo A."/>
            <person name="Barry K."/>
            <person name="Lipzen A."/>
            <person name="Henrissat B."/>
            <person name="Riley R."/>
            <person name="Ahrendt S."/>
            <person name="Nagy L.G."/>
            <person name="Grigoriev I.V."/>
            <person name="Martin F."/>
            <person name="Rosso M.N."/>
        </authorList>
    </citation>
    <scope>NUCLEOTIDE SEQUENCE [LARGE SCALE GENOMIC DNA]</scope>
    <source>
        <strain evidence="8 9">CIRM-BRFM 1785</strain>
    </source>
</reference>
<keyword evidence="5" id="KW-0539">Nucleus</keyword>
<feature type="compositionally biased region" description="Low complexity" evidence="6">
    <location>
        <begin position="860"/>
        <end position="890"/>
    </location>
</feature>
<feature type="compositionally biased region" description="Polar residues" evidence="6">
    <location>
        <begin position="988"/>
        <end position="1007"/>
    </location>
</feature>
<sequence>MDPSPKPASAPPHNSNSTHDGADTHQPKPRKSRNKQPSALPRPSDPPDNPDGRSTSRLSNVRDQPPPDAPRFTAHLQPYPGPTSPAYVMNPSYPVNGNPYPSSPSPFHQPAAAPSPANGQSPHIPSGMPNHVAHYSYALHHPSSYPQHGYPSYPSYPSSGMMHIYSSPQSGHPESSARSPAIPSPAPPSASTAGTKRKRKSSDGPFDPRASNQGHPTDSSGDIVRTSSTQGSSTTVVDTKKRTKTQRACDSCRSRKIRCDVLSDSDPPVCQHCKQYGFECTFFLPITETRFKKKKLEEEAAQVAAEKDKEGDRSTHSPQADNGKNADVRVFGPTSATYMLHSQAMISSRAYESFDMRYHHSWDVSSTSGDGVIRVHEPQQGELQLALPKPVDLRIERDVVEKLVNAYFTDVAPMLPIVTRDEFIASSPPPPVLLYAMCLIAAASRDVPQNVYDSIRYAVNSLIKAEDVMSTASTVNMQALLILAMCGDCHSQFVPNALSALWIRLGCAIRMGQDLGFHRAESVKQNIELRRRLWGICVISDRWISLTYGHPYMIDVQDCDARLPSSGDPNDRYLDELVRLSVVLGRVMKAIYTPAGLTVTTDEQLYALLAEIDAWKSKLPEDLRFHGPDTPQNAGLLFMFYVCVNILFWRVFMRISYACPAHLKFALTVEKWTELVQLSGQVIDWLDAHEQLYDVWLLVAYCATSCALVQYHTWARRRDPEAQARLKKLRDCIRKWEASLSPDHMSARRKNAEIIALLYEATQGQQDPTALPALNPTGGVKGKPPLTNSLVFKKDPSRPGGGVFVAHTKPKEGEVDEHLPEGTIISGDATEGEMPADAVSGVGASNDLAVSSVSSSGYPAWSSASVAGSSGQDRQQHQQPQVSSQRPQEQMQQDAPMVQYPQSDGSYSNVNPVLNDPSLPGNVQVMNVLDVPQASNTLEQLAMADTAFMEGIPNSMFEWNQWDHFFARFAPQLPQFQQQQRGDAGMQPASSPQAHTPQQQYHYPSGM</sequence>
<keyword evidence="4" id="KW-0804">Transcription</keyword>
<evidence type="ECO:0000313" key="9">
    <source>
        <dbReference type="Proteomes" id="UP000814176"/>
    </source>
</evidence>
<dbReference type="InterPro" id="IPR050797">
    <property type="entry name" value="Carb_Metab_Trans_Reg"/>
</dbReference>
<keyword evidence="1" id="KW-0479">Metal-binding</keyword>
<evidence type="ECO:0000256" key="4">
    <source>
        <dbReference type="ARBA" id="ARBA00023163"/>
    </source>
</evidence>
<dbReference type="EMBL" id="JADCUA010000002">
    <property type="protein sequence ID" value="KAH9843191.1"/>
    <property type="molecule type" value="Genomic_DNA"/>
</dbReference>
<evidence type="ECO:0000259" key="7">
    <source>
        <dbReference type="PROSITE" id="PS50048"/>
    </source>
</evidence>
<feature type="region of interest" description="Disordered" evidence="6">
    <location>
        <begin position="164"/>
        <end position="247"/>
    </location>
</feature>
<proteinExistence type="predicted"/>
<dbReference type="PANTHER" id="PTHR31668">
    <property type="entry name" value="GLUCOSE TRANSPORT TRANSCRIPTION REGULATOR RGT1-RELATED-RELATED"/>
    <property type="match status" value="1"/>
</dbReference>
<keyword evidence="9" id="KW-1185">Reference proteome</keyword>
<feature type="compositionally biased region" description="Polar residues" evidence="6">
    <location>
        <begin position="52"/>
        <end position="62"/>
    </location>
</feature>
<feature type="compositionally biased region" description="Polar residues" evidence="6">
    <location>
        <begin position="210"/>
        <end position="220"/>
    </location>
</feature>
<dbReference type="SUPFAM" id="SSF57701">
    <property type="entry name" value="Zn2/Cys6 DNA-binding domain"/>
    <property type="match status" value="1"/>
</dbReference>
<dbReference type="InterPro" id="IPR007219">
    <property type="entry name" value="XnlR_reg_dom"/>
</dbReference>
<evidence type="ECO:0000256" key="6">
    <source>
        <dbReference type="SAM" id="MobiDB-lite"/>
    </source>
</evidence>
<dbReference type="SMART" id="SM00066">
    <property type="entry name" value="GAL4"/>
    <property type="match status" value="1"/>
</dbReference>
<feature type="region of interest" description="Disordered" evidence="6">
    <location>
        <begin position="860"/>
        <end position="906"/>
    </location>
</feature>